<dbReference type="Proteomes" id="UP001206128">
    <property type="component" value="Unassembled WGS sequence"/>
</dbReference>
<organism evidence="1 2">
    <name type="scientific">Goodfellowiella coeruleoviolacea</name>
    <dbReference type="NCBI Taxonomy" id="334858"/>
    <lineage>
        <taxon>Bacteria</taxon>
        <taxon>Bacillati</taxon>
        <taxon>Actinomycetota</taxon>
        <taxon>Actinomycetes</taxon>
        <taxon>Pseudonocardiales</taxon>
        <taxon>Pseudonocardiaceae</taxon>
        <taxon>Goodfellowiella</taxon>
    </lineage>
</organism>
<comment type="caution">
    <text evidence="1">The sequence shown here is derived from an EMBL/GenBank/DDBJ whole genome shotgun (WGS) entry which is preliminary data.</text>
</comment>
<keyword evidence="2" id="KW-1185">Reference proteome</keyword>
<evidence type="ECO:0000313" key="2">
    <source>
        <dbReference type="Proteomes" id="UP001206128"/>
    </source>
</evidence>
<evidence type="ECO:0000313" key="1">
    <source>
        <dbReference type="EMBL" id="MCP2169064.1"/>
    </source>
</evidence>
<dbReference type="AlphaFoldDB" id="A0AAE3GKI4"/>
<dbReference type="RefSeq" id="WP_253777453.1">
    <property type="nucleotide sequence ID" value="NZ_JAMTCK010000016.1"/>
</dbReference>
<reference evidence="1" key="1">
    <citation type="submission" date="2022-06" db="EMBL/GenBank/DDBJ databases">
        <title>Genomic Encyclopedia of Archaeal and Bacterial Type Strains, Phase II (KMG-II): from individual species to whole genera.</title>
        <authorList>
            <person name="Goeker M."/>
        </authorList>
    </citation>
    <scope>NUCLEOTIDE SEQUENCE</scope>
    <source>
        <strain evidence="1">DSM 43935</strain>
    </source>
</reference>
<name>A0AAE3GKI4_9PSEU</name>
<sequence length="209" mass="23334">MPAISLPTFVYFSAGSGSTRMNTVQQQRRLYDNPEPHAYSFYRRPANAIRVGRSTDQDERALAALVDQARPVQQPHYQAIADGWLRLVERWRPHVVDVGQARWACGDLEVRINPHLGLREADGTLLATFLYFKEQPLTPDGALVALRLLEQAMPLLLPGGIPLVIDVRRAQPFRVIRNRKRARLDAWLAGEAAAFTAHWNAAALPGPAA</sequence>
<gene>
    <name evidence="1" type="ORF">LX83_005944</name>
</gene>
<accession>A0AAE3GKI4</accession>
<proteinExistence type="predicted"/>
<dbReference type="EMBL" id="JAMTCK010000016">
    <property type="protein sequence ID" value="MCP2169064.1"/>
    <property type="molecule type" value="Genomic_DNA"/>
</dbReference>
<protein>
    <submittedName>
        <fullName evidence="1">Uncharacterized protein</fullName>
    </submittedName>
</protein>